<proteinExistence type="inferred from homology"/>
<comment type="catalytic activity">
    <reaction evidence="1">
        <text>(7,8-dihydropterin-6-yl)methyl diphosphate + 4-aminobenzoate = 7,8-dihydropteroate + diphosphate</text>
        <dbReference type="Rhea" id="RHEA:19949"/>
        <dbReference type="ChEBI" id="CHEBI:17836"/>
        <dbReference type="ChEBI" id="CHEBI:17839"/>
        <dbReference type="ChEBI" id="CHEBI:33019"/>
        <dbReference type="ChEBI" id="CHEBI:72950"/>
        <dbReference type="EC" id="2.5.1.15"/>
    </reaction>
</comment>
<evidence type="ECO:0000256" key="4">
    <source>
        <dbReference type="ARBA" id="ARBA00012458"/>
    </source>
</evidence>
<dbReference type="InterPro" id="IPR045031">
    <property type="entry name" value="DHP_synth-like"/>
</dbReference>
<dbReference type="Proteomes" id="UP000248257">
    <property type="component" value="Unassembled WGS sequence"/>
</dbReference>
<dbReference type="GO" id="GO:0046656">
    <property type="term" value="P:folic acid biosynthetic process"/>
    <property type="evidence" value="ECO:0007669"/>
    <property type="project" value="UniProtKB-KW"/>
</dbReference>
<evidence type="ECO:0000256" key="8">
    <source>
        <dbReference type="ARBA" id="ARBA00022909"/>
    </source>
</evidence>
<keyword evidence="8 9" id="KW-0289">Folate biosynthesis</keyword>
<dbReference type="PANTHER" id="PTHR20941:SF1">
    <property type="entry name" value="FOLIC ACID SYNTHESIS PROTEIN FOL1"/>
    <property type="match status" value="1"/>
</dbReference>
<dbReference type="RefSeq" id="WP_061272923.1">
    <property type="nucleotide sequence ID" value="NZ_CBCRXN010000056.1"/>
</dbReference>
<evidence type="ECO:0000256" key="2">
    <source>
        <dbReference type="ARBA" id="ARBA00001946"/>
    </source>
</evidence>
<name>A0A318PJ84_KOMXY</name>
<dbReference type="InterPro" id="IPR006390">
    <property type="entry name" value="DHP_synth_dom"/>
</dbReference>
<dbReference type="STRING" id="1220579.GCA_001571345_01171"/>
<dbReference type="GO" id="GO:0046872">
    <property type="term" value="F:metal ion binding"/>
    <property type="evidence" value="ECO:0007669"/>
    <property type="project" value="UniProtKB-KW"/>
</dbReference>
<sequence>MGHFSGQLLIEPLGLLHGKAARQAVARGVARWFAGGPRAYALARLIGPEHEHTILPVAALPPAWEAAARRISAPAPDAGLPPGQQVMGIINVTPDSFSDGGQHDRVETALARIKALHAAGCQIVDIGGESTRPGAPAVSAEAEWGRIGPVIRAVRACSALDGLHLSIDTRQAAVMDQALAAGATLINDVSALTHDPAARAVVARHGCPVMLMHMRGTPETMRAHTAYGDVAVDVVRELGQRVEAAVAAGIARARILVDPGIGFAKTLEGNLTLLARLPLLANLGCRVVLGTSRKRMIGELAREPDAAARDPGTIAASLPGMVFPGVVLRVHNATAMIQAMRVQQGLDQQ</sequence>
<gene>
    <name evidence="10" type="primary">folP</name>
    <name evidence="10" type="ORF">CFR75_07275</name>
</gene>
<dbReference type="EMBL" id="NKUC01000011">
    <property type="protein sequence ID" value="PYD57201.1"/>
    <property type="molecule type" value="Genomic_DNA"/>
</dbReference>
<organism evidence="10 11">
    <name type="scientific">Komagataeibacter xylinus</name>
    <name type="common">Gluconacetobacter xylinus</name>
    <dbReference type="NCBI Taxonomy" id="28448"/>
    <lineage>
        <taxon>Bacteria</taxon>
        <taxon>Pseudomonadati</taxon>
        <taxon>Pseudomonadota</taxon>
        <taxon>Alphaproteobacteria</taxon>
        <taxon>Acetobacterales</taxon>
        <taxon>Acetobacteraceae</taxon>
        <taxon>Komagataeibacter</taxon>
    </lineage>
</organism>
<dbReference type="SUPFAM" id="SSF51717">
    <property type="entry name" value="Dihydropteroate synthetase-like"/>
    <property type="match status" value="1"/>
</dbReference>
<comment type="function">
    <text evidence="9">Catalyzes the condensation of para-aminobenzoate (pABA) with 6-hydroxymethyl-7,8-dihydropterin diphosphate (DHPt-PP) to form 7,8-dihydropteroate (H2Pte), the immediate precursor of folate derivatives.</text>
</comment>
<dbReference type="Pfam" id="PF00809">
    <property type="entry name" value="Pterin_bind"/>
    <property type="match status" value="1"/>
</dbReference>
<dbReference type="Gene3D" id="3.20.20.20">
    <property type="entry name" value="Dihydropteroate synthase-like"/>
    <property type="match status" value="1"/>
</dbReference>
<comment type="similarity">
    <text evidence="9">Belongs to the DHPS family.</text>
</comment>
<dbReference type="PANTHER" id="PTHR20941">
    <property type="entry name" value="FOLATE SYNTHESIS PROTEINS"/>
    <property type="match status" value="1"/>
</dbReference>
<comment type="cofactor">
    <cofactor evidence="2 9">
        <name>Mg(2+)</name>
        <dbReference type="ChEBI" id="CHEBI:18420"/>
    </cofactor>
</comment>
<dbReference type="CDD" id="cd00739">
    <property type="entry name" value="DHPS"/>
    <property type="match status" value="1"/>
</dbReference>
<dbReference type="AlphaFoldDB" id="A0A318PJ84"/>
<dbReference type="PROSITE" id="PS00792">
    <property type="entry name" value="DHPS_1"/>
    <property type="match status" value="1"/>
</dbReference>
<dbReference type="EC" id="2.5.1.15" evidence="4 9"/>
<keyword evidence="5 9" id="KW-0808">Transferase</keyword>
<comment type="caution">
    <text evidence="10">The sequence shown here is derived from an EMBL/GenBank/DDBJ whole genome shotgun (WGS) entry which is preliminary data.</text>
</comment>
<dbReference type="InterPro" id="IPR000489">
    <property type="entry name" value="Pterin-binding_dom"/>
</dbReference>
<evidence type="ECO:0000256" key="5">
    <source>
        <dbReference type="ARBA" id="ARBA00022679"/>
    </source>
</evidence>
<evidence type="ECO:0000313" key="11">
    <source>
        <dbReference type="Proteomes" id="UP000248257"/>
    </source>
</evidence>
<keyword evidence="6 9" id="KW-0479">Metal-binding</keyword>
<dbReference type="PROSITE" id="PS50972">
    <property type="entry name" value="PTERIN_BINDING"/>
    <property type="match status" value="1"/>
</dbReference>
<protein>
    <recommendedName>
        <fullName evidence="4 9">Dihydropteroate synthase</fullName>
        <shortName evidence="9">DHPS</shortName>
        <ecNumber evidence="4 9">2.5.1.15</ecNumber>
    </recommendedName>
    <alternativeName>
        <fullName evidence="9">Dihydropteroate pyrophosphorylase</fullName>
    </alternativeName>
</protein>
<dbReference type="GO" id="GO:0046654">
    <property type="term" value="P:tetrahydrofolate biosynthetic process"/>
    <property type="evidence" value="ECO:0007669"/>
    <property type="project" value="UniProtKB-UniPathway"/>
</dbReference>
<dbReference type="UniPathway" id="UPA00077">
    <property type="reaction ID" value="UER00156"/>
</dbReference>
<dbReference type="InterPro" id="IPR011005">
    <property type="entry name" value="Dihydropteroate_synth-like_sf"/>
</dbReference>
<dbReference type="GO" id="GO:0004156">
    <property type="term" value="F:dihydropteroate synthase activity"/>
    <property type="evidence" value="ECO:0007669"/>
    <property type="project" value="UniProtKB-EC"/>
</dbReference>
<evidence type="ECO:0000256" key="7">
    <source>
        <dbReference type="ARBA" id="ARBA00022842"/>
    </source>
</evidence>
<keyword evidence="7 9" id="KW-0460">Magnesium</keyword>
<reference evidence="10 11" key="1">
    <citation type="submission" date="2017-07" db="EMBL/GenBank/DDBJ databases">
        <title>A draft genome sequence of Komagataeibacter xylinus LMG 1515.</title>
        <authorList>
            <person name="Skraban J."/>
            <person name="Cleenwerck I."/>
            <person name="Vandamme P."/>
            <person name="Trcek J."/>
        </authorList>
    </citation>
    <scope>NUCLEOTIDE SEQUENCE [LARGE SCALE GENOMIC DNA]</scope>
    <source>
        <strain evidence="10 11">LMG 1515</strain>
    </source>
</reference>
<evidence type="ECO:0000256" key="9">
    <source>
        <dbReference type="RuleBase" id="RU361205"/>
    </source>
</evidence>
<evidence type="ECO:0000313" key="10">
    <source>
        <dbReference type="EMBL" id="PYD57201.1"/>
    </source>
</evidence>
<evidence type="ECO:0000256" key="6">
    <source>
        <dbReference type="ARBA" id="ARBA00022723"/>
    </source>
</evidence>
<dbReference type="OrthoDB" id="9811744at2"/>
<dbReference type="NCBIfam" id="TIGR01496">
    <property type="entry name" value="DHPS"/>
    <property type="match status" value="1"/>
</dbReference>
<keyword evidence="11" id="KW-1185">Reference proteome</keyword>
<comment type="pathway">
    <text evidence="3 9">Cofactor biosynthesis; tetrahydrofolate biosynthesis; 7,8-dihydrofolate from 2-amino-4-hydroxy-6-hydroxymethyl-7,8-dihydropteridine diphosphate and 4-aminobenzoate: step 1/2.</text>
</comment>
<accession>A0A318PJ84</accession>
<evidence type="ECO:0000256" key="3">
    <source>
        <dbReference type="ARBA" id="ARBA00004763"/>
    </source>
</evidence>
<evidence type="ECO:0000256" key="1">
    <source>
        <dbReference type="ARBA" id="ARBA00000012"/>
    </source>
</evidence>
<dbReference type="GO" id="GO:0005829">
    <property type="term" value="C:cytosol"/>
    <property type="evidence" value="ECO:0007669"/>
    <property type="project" value="TreeGrafter"/>
</dbReference>